<feature type="transmembrane region" description="Helical" evidence="9">
    <location>
        <begin position="407"/>
        <end position="425"/>
    </location>
</feature>
<keyword evidence="7 9" id="KW-0472">Membrane</keyword>
<dbReference type="FunFam" id="1.20.1740.10:FF:000003">
    <property type="entry name" value="Y+L amino acid transporter 1 isoform X1"/>
    <property type="match status" value="1"/>
</dbReference>
<dbReference type="EMBL" id="MTYJ01000001">
    <property type="protein sequence ID" value="OQV26135.1"/>
    <property type="molecule type" value="Genomic_DNA"/>
</dbReference>
<feature type="transmembrane region" description="Helical" evidence="9">
    <location>
        <begin position="330"/>
        <end position="356"/>
    </location>
</feature>
<keyword evidence="3" id="KW-0813">Transport</keyword>
<dbReference type="InterPro" id="IPR050598">
    <property type="entry name" value="AminoAcid_Transporter"/>
</dbReference>
<feature type="transmembrane region" description="Helical" evidence="9">
    <location>
        <begin position="437"/>
        <end position="457"/>
    </location>
</feature>
<keyword evidence="5 9" id="KW-0812">Transmembrane</keyword>
<evidence type="ECO:0000256" key="6">
    <source>
        <dbReference type="ARBA" id="ARBA00022989"/>
    </source>
</evidence>
<sequence length="508" mass="55652">MATNGTVTVPVKRWQREMMLPDEEEVPANNGERRPGSIARGGGGGGDGEEVKLKPKIGLISGISIIVGSIIGSGIFISPTGVLRGAGSVGLSLVIWVVCGMFSMMGAYCYAELGTMMVRSGADYAYIFEAFGPFLAFIRLWVECIIIRPGCQTIVALTFAEYILKPFYPDCAPPQPPIIMLAAVCILILTFVNCWDVKWATAVQNVFTGAKLLALAIIIITGIVQLGRGETSNFENAFHGSNLDVGDISLAFYAGLFAYNGWTYLNFVIEELHEPEKNLPRAIVISCILVTVVYTLANVAFFTTISPSVMLATPAVAVLFADTLYGPMAWIIPFFVAMSTFGAVNGILFTSSRLFLAGAREGQMPQVLTMVQIERETPVPAVIFVSFLSLLFLAASNIYALINYVSIVNWLAIGLAVFVLVYLRWKRPDMPRPIKVSLIWPIVYLLCTVYIIILPLYQKPGETGVGLLLMLTALPVYWIFISWRSKPSWLTRLSASLTRLTQKTLFVC</sequence>
<feature type="transmembrane region" description="Helical" evidence="9">
    <location>
        <begin position="377"/>
        <end position="401"/>
    </location>
</feature>
<feature type="region of interest" description="Disordered" evidence="8">
    <location>
        <begin position="20"/>
        <end position="47"/>
    </location>
</feature>
<evidence type="ECO:0000313" key="11">
    <source>
        <dbReference type="Proteomes" id="UP000192578"/>
    </source>
</evidence>
<feature type="transmembrane region" description="Helical" evidence="9">
    <location>
        <begin position="463"/>
        <end position="483"/>
    </location>
</feature>
<dbReference type="OrthoDB" id="10062876at2759"/>
<evidence type="ECO:0000256" key="3">
    <source>
        <dbReference type="ARBA" id="ARBA00022448"/>
    </source>
</evidence>
<feature type="transmembrane region" description="Helical" evidence="9">
    <location>
        <begin position="248"/>
        <end position="269"/>
    </location>
</feature>
<protein>
    <submittedName>
        <fullName evidence="10">Y+L amino acid transporter 1</fullName>
    </submittedName>
</protein>
<keyword evidence="11" id="KW-1185">Reference proteome</keyword>
<dbReference type="Gene3D" id="1.20.1740.10">
    <property type="entry name" value="Amino acid/polyamine transporter I"/>
    <property type="match status" value="1"/>
</dbReference>
<dbReference type="GO" id="GO:0015179">
    <property type="term" value="F:L-amino acid transmembrane transporter activity"/>
    <property type="evidence" value="ECO:0007669"/>
    <property type="project" value="TreeGrafter"/>
</dbReference>
<feature type="transmembrane region" description="Helical" evidence="9">
    <location>
        <begin position="209"/>
        <end position="228"/>
    </location>
</feature>
<gene>
    <name evidence="10" type="ORF">BV898_00257</name>
</gene>
<feature type="transmembrane region" description="Helical" evidence="9">
    <location>
        <begin position="281"/>
        <end position="310"/>
    </location>
</feature>
<proteinExistence type="inferred from homology"/>
<name>A0A1W0XFE1_HYPEX</name>
<comment type="caution">
    <text evidence="10">The sequence shown here is derived from an EMBL/GenBank/DDBJ whole genome shotgun (WGS) entry which is preliminary data.</text>
</comment>
<dbReference type="AlphaFoldDB" id="A0A1W0XFE1"/>
<dbReference type="GO" id="GO:0005886">
    <property type="term" value="C:plasma membrane"/>
    <property type="evidence" value="ECO:0007669"/>
    <property type="project" value="UniProtKB-SubCell"/>
</dbReference>
<feature type="transmembrane region" description="Helical" evidence="9">
    <location>
        <begin position="178"/>
        <end position="197"/>
    </location>
</feature>
<evidence type="ECO:0000256" key="2">
    <source>
        <dbReference type="ARBA" id="ARBA00007040"/>
    </source>
</evidence>
<dbReference type="Pfam" id="PF13520">
    <property type="entry name" value="AA_permease_2"/>
    <property type="match status" value="1"/>
</dbReference>
<accession>A0A1W0XFE1</accession>
<feature type="transmembrane region" description="Helical" evidence="9">
    <location>
        <begin position="123"/>
        <end position="142"/>
    </location>
</feature>
<evidence type="ECO:0000256" key="4">
    <source>
        <dbReference type="ARBA" id="ARBA00022475"/>
    </source>
</evidence>
<evidence type="ECO:0000256" key="1">
    <source>
        <dbReference type="ARBA" id="ARBA00004651"/>
    </source>
</evidence>
<keyword evidence="6 9" id="KW-1133">Transmembrane helix</keyword>
<feature type="transmembrane region" description="Helical" evidence="9">
    <location>
        <begin position="57"/>
        <end position="77"/>
    </location>
</feature>
<organism evidence="10 11">
    <name type="scientific">Hypsibius exemplaris</name>
    <name type="common">Freshwater tardigrade</name>
    <dbReference type="NCBI Taxonomy" id="2072580"/>
    <lineage>
        <taxon>Eukaryota</taxon>
        <taxon>Metazoa</taxon>
        <taxon>Ecdysozoa</taxon>
        <taxon>Tardigrada</taxon>
        <taxon>Eutardigrada</taxon>
        <taxon>Parachela</taxon>
        <taxon>Hypsibioidea</taxon>
        <taxon>Hypsibiidae</taxon>
        <taxon>Hypsibius</taxon>
    </lineage>
</organism>
<dbReference type="Proteomes" id="UP000192578">
    <property type="component" value="Unassembled WGS sequence"/>
</dbReference>
<evidence type="ECO:0000256" key="5">
    <source>
        <dbReference type="ARBA" id="ARBA00022692"/>
    </source>
</evidence>
<dbReference type="PANTHER" id="PTHR11785:SF531">
    <property type="entry name" value="LARGE NEUTRAL AMINO ACIDS TRANSPORTER SMALL SUBUNIT 1"/>
    <property type="match status" value="1"/>
</dbReference>
<feature type="transmembrane region" description="Helical" evidence="9">
    <location>
        <begin position="89"/>
        <end position="111"/>
    </location>
</feature>
<evidence type="ECO:0000256" key="7">
    <source>
        <dbReference type="ARBA" id="ARBA00023136"/>
    </source>
</evidence>
<reference evidence="11" key="1">
    <citation type="submission" date="2017-01" db="EMBL/GenBank/DDBJ databases">
        <title>Comparative genomics of anhydrobiosis in the tardigrade Hypsibius dujardini.</title>
        <authorList>
            <person name="Yoshida Y."/>
            <person name="Koutsovoulos G."/>
            <person name="Laetsch D."/>
            <person name="Stevens L."/>
            <person name="Kumar S."/>
            <person name="Horikawa D."/>
            <person name="Ishino K."/>
            <person name="Komine S."/>
            <person name="Tomita M."/>
            <person name="Blaxter M."/>
            <person name="Arakawa K."/>
        </authorList>
    </citation>
    <scope>NUCLEOTIDE SEQUENCE [LARGE SCALE GENOMIC DNA]</scope>
    <source>
        <strain evidence="11">Z151</strain>
    </source>
</reference>
<dbReference type="InterPro" id="IPR002293">
    <property type="entry name" value="AA/rel_permease1"/>
</dbReference>
<keyword evidence="4" id="KW-1003">Cell membrane</keyword>
<dbReference type="PIRSF" id="PIRSF006060">
    <property type="entry name" value="AA_transporter"/>
    <property type="match status" value="1"/>
</dbReference>
<evidence type="ECO:0000313" key="10">
    <source>
        <dbReference type="EMBL" id="OQV26135.1"/>
    </source>
</evidence>
<comment type="subcellular location">
    <subcellularLocation>
        <location evidence="1">Cell membrane</location>
        <topology evidence="1">Multi-pass membrane protein</topology>
    </subcellularLocation>
</comment>
<comment type="similarity">
    <text evidence="2">Belongs to the amino acid-polyamine-organocation (APC) superfamily. L-type amino acid transporter (LAT) (TC 2.A.3.8) family.</text>
</comment>
<evidence type="ECO:0000256" key="9">
    <source>
        <dbReference type="SAM" id="Phobius"/>
    </source>
</evidence>
<dbReference type="PANTHER" id="PTHR11785">
    <property type="entry name" value="AMINO ACID TRANSPORTER"/>
    <property type="match status" value="1"/>
</dbReference>
<evidence type="ECO:0000256" key="8">
    <source>
        <dbReference type="SAM" id="MobiDB-lite"/>
    </source>
</evidence>